<dbReference type="AlphaFoldDB" id="A0AAV7QPD0"/>
<evidence type="ECO:0000313" key="3">
    <source>
        <dbReference type="Proteomes" id="UP001066276"/>
    </source>
</evidence>
<accession>A0AAV7QPD0</accession>
<name>A0AAV7QPD0_PLEWA</name>
<proteinExistence type="predicted"/>
<dbReference type="EMBL" id="JANPWB010000010">
    <property type="protein sequence ID" value="KAJ1142366.1"/>
    <property type="molecule type" value="Genomic_DNA"/>
</dbReference>
<comment type="caution">
    <text evidence="2">The sequence shown here is derived from an EMBL/GenBank/DDBJ whole genome shotgun (WGS) entry which is preliminary data.</text>
</comment>
<organism evidence="2 3">
    <name type="scientific">Pleurodeles waltl</name>
    <name type="common">Iberian ribbed newt</name>
    <dbReference type="NCBI Taxonomy" id="8319"/>
    <lineage>
        <taxon>Eukaryota</taxon>
        <taxon>Metazoa</taxon>
        <taxon>Chordata</taxon>
        <taxon>Craniata</taxon>
        <taxon>Vertebrata</taxon>
        <taxon>Euteleostomi</taxon>
        <taxon>Amphibia</taxon>
        <taxon>Batrachia</taxon>
        <taxon>Caudata</taxon>
        <taxon>Salamandroidea</taxon>
        <taxon>Salamandridae</taxon>
        <taxon>Pleurodelinae</taxon>
        <taxon>Pleurodeles</taxon>
    </lineage>
</organism>
<protein>
    <submittedName>
        <fullName evidence="2">Uncharacterized protein</fullName>
    </submittedName>
</protein>
<evidence type="ECO:0000256" key="1">
    <source>
        <dbReference type="SAM" id="MobiDB-lite"/>
    </source>
</evidence>
<evidence type="ECO:0000313" key="2">
    <source>
        <dbReference type="EMBL" id="KAJ1142366.1"/>
    </source>
</evidence>
<feature type="compositionally biased region" description="Basic and acidic residues" evidence="1">
    <location>
        <begin position="105"/>
        <end position="122"/>
    </location>
</feature>
<feature type="region of interest" description="Disordered" evidence="1">
    <location>
        <begin position="105"/>
        <end position="139"/>
    </location>
</feature>
<dbReference type="Proteomes" id="UP001066276">
    <property type="component" value="Chromosome 6"/>
</dbReference>
<gene>
    <name evidence="2" type="ORF">NDU88_008692</name>
</gene>
<keyword evidence="3" id="KW-1185">Reference proteome</keyword>
<reference evidence="2" key="1">
    <citation type="journal article" date="2022" name="bioRxiv">
        <title>Sequencing and chromosome-scale assembly of the giantPleurodeles waltlgenome.</title>
        <authorList>
            <person name="Brown T."/>
            <person name="Elewa A."/>
            <person name="Iarovenko S."/>
            <person name="Subramanian E."/>
            <person name="Araus A.J."/>
            <person name="Petzold A."/>
            <person name="Susuki M."/>
            <person name="Suzuki K.-i.T."/>
            <person name="Hayashi T."/>
            <person name="Toyoda A."/>
            <person name="Oliveira C."/>
            <person name="Osipova E."/>
            <person name="Leigh N.D."/>
            <person name="Simon A."/>
            <person name="Yun M.H."/>
        </authorList>
    </citation>
    <scope>NUCLEOTIDE SEQUENCE</scope>
    <source>
        <strain evidence="2">20211129_DDA</strain>
        <tissue evidence="2">Liver</tissue>
    </source>
</reference>
<sequence length="139" mass="15189">MPRTREPDSNPKAISLNVAGTVGARDPRRPLLAFIVLCCWQFTGFIVKGPASFSGSAVLHGRGVVQFRGRGLGSRATFNLPIDSRLPRKEEEALLSGVFRAHTKAAEPELSVKRSTAADRGQRRSRTTQGRAQETQPYS</sequence>